<feature type="domain" description="Laminin EGF-like" evidence="11">
    <location>
        <begin position="1"/>
        <end position="43"/>
    </location>
</feature>
<keyword evidence="6" id="KW-0084">Basement membrane</keyword>
<keyword evidence="7 10" id="KW-1015">Disulfide bond</keyword>
<dbReference type="FunFam" id="2.10.25.10:FF:000188">
    <property type="entry name" value="Laminin subunit gamma 2"/>
    <property type="match status" value="2"/>
</dbReference>
<dbReference type="OrthoDB" id="8545473at2759"/>
<dbReference type="Pfam" id="PF24973">
    <property type="entry name" value="EGF_LMN_ATRN"/>
    <property type="match status" value="1"/>
</dbReference>
<dbReference type="GO" id="GO:0048731">
    <property type="term" value="P:system development"/>
    <property type="evidence" value="ECO:0007669"/>
    <property type="project" value="UniProtKB-ARBA"/>
</dbReference>
<feature type="disulfide bond" evidence="10">
    <location>
        <begin position="16"/>
        <end position="25"/>
    </location>
</feature>
<reference evidence="12 13" key="1">
    <citation type="journal article" date="2017" name="BMC Biol.">
        <title>Genomic innovations, transcriptional plasticity and gene loss underlying the evolution and divergence of two highly polyphagous and invasive Helicoverpa pest species.</title>
        <authorList>
            <person name="Pearce S.L."/>
            <person name="Clarke D.F."/>
            <person name="East P.D."/>
            <person name="Elfekih S."/>
            <person name="Gordon K.H."/>
            <person name="Jermiin L.S."/>
            <person name="McGaughran A."/>
            <person name="Oakeshott J.G."/>
            <person name="Papanikolaou A."/>
            <person name="Perera O.P."/>
            <person name="Rane R.V."/>
            <person name="Richards S."/>
            <person name="Tay W.T."/>
            <person name="Walsh T.K."/>
            <person name="Anderson A."/>
            <person name="Anderson C.J."/>
            <person name="Asgari S."/>
            <person name="Board P.G."/>
            <person name="Bretschneider A."/>
            <person name="Campbell P.M."/>
            <person name="Chertemps T."/>
            <person name="Christeller J.T."/>
            <person name="Coppin C.W."/>
            <person name="Downes S.J."/>
            <person name="Duan G."/>
            <person name="Farnsworth C.A."/>
            <person name="Good R.T."/>
            <person name="Han L.B."/>
            <person name="Han Y.C."/>
            <person name="Hatje K."/>
            <person name="Horne I."/>
            <person name="Huang Y.P."/>
            <person name="Hughes D.S."/>
            <person name="Jacquin-Joly E."/>
            <person name="James W."/>
            <person name="Jhangiani S."/>
            <person name="Kollmar M."/>
            <person name="Kuwar S.S."/>
            <person name="Li S."/>
            <person name="Liu N.Y."/>
            <person name="Maibeche M.T."/>
            <person name="Miller J.R."/>
            <person name="Montagne N."/>
            <person name="Perry T."/>
            <person name="Qu J."/>
            <person name="Song S.V."/>
            <person name="Sutton G.G."/>
            <person name="Vogel H."/>
            <person name="Walenz B.P."/>
            <person name="Xu W."/>
            <person name="Zhang H.J."/>
            <person name="Zou Z."/>
            <person name="Batterham P."/>
            <person name="Edwards O.R."/>
            <person name="Feyereisen R."/>
            <person name="Gibbs R.A."/>
            <person name="Heckel D.G."/>
            <person name="McGrath A."/>
            <person name="Robin C."/>
            <person name="Scherer S.E."/>
            <person name="Worley K.C."/>
            <person name="Wu Y.D."/>
        </authorList>
    </citation>
    <scope>NUCLEOTIDE SEQUENCE [LARGE SCALE GENOMIC DNA]</scope>
    <source>
        <strain evidence="12">Harm_GR_Male_#8</strain>
        <tissue evidence="12">Whole organism</tissue>
    </source>
</reference>
<evidence type="ECO:0000256" key="10">
    <source>
        <dbReference type="PROSITE-ProRule" id="PRU00460"/>
    </source>
</evidence>
<evidence type="ECO:0000256" key="4">
    <source>
        <dbReference type="ARBA" id="ARBA00022729"/>
    </source>
</evidence>
<keyword evidence="5" id="KW-0677">Repeat</keyword>
<evidence type="ECO:0000313" key="13">
    <source>
        <dbReference type="Proteomes" id="UP000249218"/>
    </source>
</evidence>
<dbReference type="SUPFAM" id="SSF57196">
    <property type="entry name" value="EGF/Laminin"/>
    <property type="match status" value="2"/>
</dbReference>
<dbReference type="Gene3D" id="2.10.25.10">
    <property type="entry name" value="Laminin"/>
    <property type="match status" value="5"/>
</dbReference>
<dbReference type="FunFam" id="2.10.25.10:FF:000033">
    <property type="entry name" value="Laminin subunit alpha 2"/>
    <property type="match status" value="1"/>
</dbReference>
<dbReference type="InterPro" id="IPR056863">
    <property type="entry name" value="LMN_ATRN_NET-like_EGF"/>
</dbReference>
<dbReference type="GO" id="GO:0009887">
    <property type="term" value="P:animal organ morphogenesis"/>
    <property type="evidence" value="ECO:0007669"/>
    <property type="project" value="TreeGrafter"/>
</dbReference>
<sequence length="253" mass="25677">MKKRYFKTLDGPCGPCQHNTTGPRCERCLPGHYGNPVQGACKPCACPLFEASNNFSPNCALASAHGDEYVCTQCPDGYTGDHCESCDFGYWGSPTTPGGRCVACSCGGSPCHASTGRCLTCPPHSEGARCDLCKEGYWFGGGTSNTSTTNSSVAVSCVSCACGAGALSAACDTRSGYCACRAGWAGRACDTCLQGYGGISAGCPACRCGTAALNTTCDAVTGECACAPGAAPPSCDICLDEHYGLNATGCLGE</sequence>
<evidence type="ECO:0000256" key="1">
    <source>
        <dbReference type="ARBA" id="ARBA00004302"/>
    </source>
</evidence>
<keyword evidence="3" id="KW-0272">Extracellular matrix</keyword>
<dbReference type="GO" id="GO:0009888">
    <property type="term" value="P:tissue development"/>
    <property type="evidence" value="ECO:0007669"/>
    <property type="project" value="TreeGrafter"/>
</dbReference>
<evidence type="ECO:0000256" key="7">
    <source>
        <dbReference type="ARBA" id="ARBA00023157"/>
    </source>
</evidence>
<evidence type="ECO:0000256" key="9">
    <source>
        <dbReference type="ARBA" id="ARBA00023292"/>
    </source>
</evidence>
<accession>A0A2W1BU91</accession>
<evidence type="ECO:0000256" key="8">
    <source>
        <dbReference type="ARBA" id="ARBA00023180"/>
    </source>
</evidence>
<dbReference type="Proteomes" id="UP000249218">
    <property type="component" value="Unassembled WGS sequence"/>
</dbReference>
<dbReference type="PROSITE" id="PS01248">
    <property type="entry name" value="EGF_LAM_1"/>
    <property type="match status" value="2"/>
</dbReference>
<dbReference type="PANTHER" id="PTHR10574">
    <property type="entry name" value="NETRIN/LAMININ-RELATED"/>
    <property type="match status" value="1"/>
</dbReference>
<dbReference type="PANTHER" id="PTHR10574:SF406">
    <property type="entry name" value="LAMININ SUBUNIT ALPHA 5"/>
    <property type="match status" value="1"/>
</dbReference>
<evidence type="ECO:0000256" key="6">
    <source>
        <dbReference type="ARBA" id="ARBA00022869"/>
    </source>
</evidence>
<gene>
    <name evidence="12" type="primary">HaOG203611</name>
    <name evidence="12" type="ORF">B5X24_HaOG203611</name>
</gene>
<comment type="caution">
    <text evidence="10">Lacks conserved residue(s) required for the propagation of feature annotation.</text>
</comment>
<dbReference type="SMART" id="SM00180">
    <property type="entry name" value="EGF_Lam"/>
    <property type="match status" value="5"/>
</dbReference>
<dbReference type="InterPro" id="IPR050440">
    <property type="entry name" value="Laminin/Netrin_ECM"/>
</dbReference>
<keyword evidence="2" id="KW-0964">Secreted</keyword>
<keyword evidence="13" id="KW-1185">Reference proteome</keyword>
<dbReference type="CDD" id="cd00055">
    <property type="entry name" value="EGF_Lam"/>
    <property type="match status" value="1"/>
</dbReference>
<comment type="subcellular location">
    <subcellularLocation>
        <location evidence="1">Secreted</location>
        <location evidence="1">Extracellular space</location>
        <location evidence="1">Extracellular matrix</location>
        <location evidence="1">Basement membrane</location>
    </subcellularLocation>
</comment>
<evidence type="ECO:0000256" key="3">
    <source>
        <dbReference type="ARBA" id="ARBA00022530"/>
    </source>
</evidence>
<keyword evidence="9 10" id="KW-0424">Laminin EGF-like domain</keyword>
<proteinExistence type="predicted"/>
<keyword evidence="8" id="KW-0325">Glycoprotein</keyword>
<name>A0A2W1BU91_HELAM</name>
<evidence type="ECO:0000256" key="2">
    <source>
        <dbReference type="ARBA" id="ARBA00022525"/>
    </source>
</evidence>
<evidence type="ECO:0000259" key="11">
    <source>
        <dbReference type="PROSITE" id="PS50027"/>
    </source>
</evidence>
<dbReference type="AlphaFoldDB" id="A0A2W1BU91"/>
<dbReference type="PROSITE" id="PS50027">
    <property type="entry name" value="EGF_LAM_2"/>
    <property type="match status" value="2"/>
</dbReference>
<protein>
    <recommendedName>
        <fullName evidence="11">Laminin EGF-like domain-containing protein</fullName>
    </recommendedName>
</protein>
<dbReference type="GO" id="GO:0005604">
    <property type="term" value="C:basement membrane"/>
    <property type="evidence" value="ECO:0007669"/>
    <property type="project" value="UniProtKB-SubCell"/>
</dbReference>
<dbReference type="SMR" id="A0A2W1BU91"/>
<feature type="domain" description="Laminin EGF-like" evidence="11">
    <location>
        <begin position="160"/>
        <end position="205"/>
    </location>
</feature>
<evidence type="ECO:0000313" key="12">
    <source>
        <dbReference type="EMBL" id="PZC77204.1"/>
    </source>
</evidence>
<keyword evidence="4" id="KW-0732">Signal</keyword>
<dbReference type="EMBL" id="KZ149934">
    <property type="protein sequence ID" value="PZC77204.1"/>
    <property type="molecule type" value="Genomic_DNA"/>
</dbReference>
<evidence type="ECO:0000256" key="5">
    <source>
        <dbReference type="ARBA" id="ARBA00022737"/>
    </source>
</evidence>
<feature type="disulfide bond" evidence="10">
    <location>
        <begin position="180"/>
        <end position="189"/>
    </location>
</feature>
<dbReference type="InterPro" id="IPR002049">
    <property type="entry name" value="LE_dom"/>
</dbReference>
<dbReference type="Pfam" id="PF00053">
    <property type="entry name" value="EGF_laminin"/>
    <property type="match status" value="4"/>
</dbReference>
<dbReference type="PRINTS" id="PR00011">
    <property type="entry name" value="EGFLAMININ"/>
</dbReference>
<organism evidence="12 13">
    <name type="scientific">Helicoverpa armigera</name>
    <name type="common">Cotton bollworm</name>
    <name type="synonym">Heliothis armigera</name>
    <dbReference type="NCBI Taxonomy" id="29058"/>
    <lineage>
        <taxon>Eukaryota</taxon>
        <taxon>Metazoa</taxon>
        <taxon>Ecdysozoa</taxon>
        <taxon>Arthropoda</taxon>
        <taxon>Hexapoda</taxon>
        <taxon>Insecta</taxon>
        <taxon>Pterygota</taxon>
        <taxon>Neoptera</taxon>
        <taxon>Endopterygota</taxon>
        <taxon>Lepidoptera</taxon>
        <taxon>Glossata</taxon>
        <taxon>Ditrysia</taxon>
        <taxon>Noctuoidea</taxon>
        <taxon>Noctuidae</taxon>
        <taxon>Heliothinae</taxon>
        <taxon>Helicoverpa</taxon>
    </lineage>
</organism>